<evidence type="ECO:0000256" key="15">
    <source>
        <dbReference type="ARBA" id="ARBA00049280"/>
    </source>
</evidence>
<accession>A0A8J4YBN5</accession>
<comment type="catalytic activity">
    <reaction evidence="15">
        <text>[DNA-directed RNA polymerase] + ATP = phospho-[DNA-directed RNA polymerase] + ADP + H(+)</text>
        <dbReference type="Rhea" id="RHEA:10216"/>
        <dbReference type="Rhea" id="RHEA-COMP:11321"/>
        <dbReference type="Rhea" id="RHEA-COMP:11322"/>
        <dbReference type="ChEBI" id="CHEBI:15378"/>
        <dbReference type="ChEBI" id="CHEBI:30616"/>
        <dbReference type="ChEBI" id="CHEBI:43176"/>
        <dbReference type="ChEBI" id="CHEBI:68546"/>
        <dbReference type="ChEBI" id="CHEBI:456216"/>
        <dbReference type="EC" id="2.7.11.23"/>
    </reaction>
</comment>
<feature type="compositionally biased region" description="Polar residues" evidence="17">
    <location>
        <begin position="74"/>
        <end position="93"/>
    </location>
</feature>
<evidence type="ECO:0000259" key="18">
    <source>
        <dbReference type="PROSITE" id="PS50011"/>
    </source>
</evidence>
<keyword evidence="5" id="KW-0723">Serine/threonine-protein kinase</keyword>
<dbReference type="InterPro" id="IPR000719">
    <property type="entry name" value="Prot_kinase_dom"/>
</dbReference>
<dbReference type="PANTHER" id="PTHR24056">
    <property type="entry name" value="CELL DIVISION PROTEIN KINASE"/>
    <property type="match status" value="1"/>
</dbReference>
<keyword evidence="8 19" id="KW-0418">Kinase</keyword>
<evidence type="ECO:0000313" key="19">
    <source>
        <dbReference type="EMBL" id="KAG0725065.1"/>
    </source>
</evidence>
<evidence type="ECO:0000256" key="11">
    <source>
        <dbReference type="ARBA" id="ARBA00040213"/>
    </source>
</evidence>
<dbReference type="PROSITE" id="PS50011">
    <property type="entry name" value="PROTEIN_KINASE_DOM"/>
    <property type="match status" value="1"/>
</dbReference>
<evidence type="ECO:0000256" key="14">
    <source>
        <dbReference type="ARBA" id="ARBA00048367"/>
    </source>
</evidence>
<evidence type="ECO:0000256" key="5">
    <source>
        <dbReference type="ARBA" id="ARBA00022527"/>
    </source>
</evidence>
<dbReference type="InterPro" id="IPR050108">
    <property type="entry name" value="CDK"/>
</dbReference>
<feature type="compositionally biased region" description="Polar residues" evidence="17">
    <location>
        <begin position="1233"/>
        <end position="1251"/>
    </location>
</feature>
<dbReference type="PROSITE" id="PS00108">
    <property type="entry name" value="PROTEIN_KINASE_ST"/>
    <property type="match status" value="1"/>
</dbReference>
<dbReference type="GO" id="GO:0032968">
    <property type="term" value="P:positive regulation of transcription elongation by RNA polymerase II"/>
    <property type="evidence" value="ECO:0007669"/>
    <property type="project" value="TreeGrafter"/>
</dbReference>
<feature type="compositionally biased region" description="Basic residues" evidence="17">
    <location>
        <begin position="530"/>
        <end position="555"/>
    </location>
</feature>
<keyword evidence="7 16" id="KW-0547">Nucleotide-binding</keyword>
<evidence type="ECO:0000256" key="1">
    <source>
        <dbReference type="ARBA" id="ARBA00004123"/>
    </source>
</evidence>
<keyword evidence="10" id="KW-0539">Nucleus</keyword>
<dbReference type="FunFam" id="3.30.200.20:FF:000074">
    <property type="entry name" value="cyclin-dependent kinase 12 isoform X2"/>
    <property type="match status" value="1"/>
</dbReference>
<dbReference type="Gene3D" id="1.10.510.10">
    <property type="entry name" value="Transferase(Phosphotransferase) domain 1"/>
    <property type="match status" value="1"/>
</dbReference>
<feature type="compositionally biased region" description="Low complexity" evidence="17">
    <location>
        <begin position="556"/>
        <end position="568"/>
    </location>
</feature>
<feature type="compositionally biased region" description="Basic and acidic residues" evidence="17">
    <location>
        <begin position="633"/>
        <end position="653"/>
    </location>
</feature>
<evidence type="ECO:0000256" key="17">
    <source>
        <dbReference type="SAM" id="MobiDB-lite"/>
    </source>
</evidence>
<evidence type="ECO:0000256" key="3">
    <source>
        <dbReference type="ARBA" id="ARBA00012409"/>
    </source>
</evidence>
<keyword evidence="20" id="KW-1185">Reference proteome</keyword>
<feature type="compositionally biased region" description="Basic residues" evidence="17">
    <location>
        <begin position="468"/>
        <end position="478"/>
    </location>
</feature>
<feature type="compositionally biased region" description="Basic residues" evidence="17">
    <location>
        <begin position="293"/>
        <end position="305"/>
    </location>
</feature>
<organism evidence="19 20">
    <name type="scientific">Chionoecetes opilio</name>
    <name type="common">Atlantic snow crab</name>
    <name type="synonym">Cancer opilio</name>
    <dbReference type="NCBI Taxonomy" id="41210"/>
    <lineage>
        <taxon>Eukaryota</taxon>
        <taxon>Metazoa</taxon>
        <taxon>Ecdysozoa</taxon>
        <taxon>Arthropoda</taxon>
        <taxon>Crustacea</taxon>
        <taxon>Multicrustacea</taxon>
        <taxon>Malacostraca</taxon>
        <taxon>Eumalacostraca</taxon>
        <taxon>Eucarida</taxon>
        <taxon>Decapoda</taxon>
        <taxon>Pleocyemata</taxon>
        <taxon>Brachyura</taxon>
        <taxon>Eubrachyura</taxon>
        <taxon>Majoidea</taxon>
        <taxon>Majidae</taxon>
        <taxon>Chionoecetes</taxon>
    </lineage>
</organism>
<feature type="compositionally biased region" description="Low complexity" evidence="17">
    <location>
        <begin position="596"/>
        <end position="607"/>
    </location>
</feature>
<keyword evidence="9 16" id="KW-0067">ATP-binding</keyword>
<feature type="compositionally biased region" description="Basic residues" evidence="17">
    <location>
        <begin position="569"/>
        <end position="587"/>
    </location>
</feature>
<dbReference type="CDD" id="cd07864">
    <property type="entry name" value="STKc_CDK12"/>
    <property type="match status" value="1"/>
</dbReference>
<dbReference type="OrthoDB" id="28397at2759"/>
<dbReference type="GO" id="GO:0030332">
    <property type="term" value="F:cyclin binding"/>
    <property type="evidence" value="ECO:0007669"/>
    <property type="project" value="TreeGrafter"/>
</dbReference>
<evidence type="ECO:0000256" key="7">
    <source>
        <dbReference type="ARBA" id="ARBA00022741"/>
    </source>
</evidence>
<dbReference type="InterPro" id="IPR008271">
    <property type="entry name" value="Ser/Thr_kinase_AS"/>
</dbReference>
<evidence type="ECO:0000256" key="12">
    <source>
        <dbReference type="ARBA" id="ARBA00041920"/>
    </source>
</evidence>
<dbReference type="InterPro" id="IPR011009">
    <property type="entry name" value="Kinase-like_dom_sf"/>
</dbReference>
<feature type="region of interest" description="Disordered" evidence="17">
    <location>
        <begin position="50"/>
        <end position="677"/>
    </location>
</feature>
<dbReference type="InterPro" id="IPR017441">
    <property type="entry name" value="Protein_kinase_ATP_BS"/>
</dbReference>
<feature type="compositionally biased region" description="Basic residues" evidence="17">
    <location>
        <begin position="263"/>
        <end position="283"/>
    </location>
</feature>
<feature type="domain" description="Protein kinase" evidence="18">
    <location>
        <begin position="848"/>
        <end position="1144"/>
    </location>
</feature>
<dbReference type="GO" id="GO:0008353">
    <property type="term" value="F:RNA polymerase II CTD heptapeptide repeat kinase activity"/>
    <property type="evidence" value="ECO:0007669"/>
    <property type="project" value="UniProtKB-EC"/>
</dbReference>
<dbReference type="GO" id="GO:0005524">
    <property type="term" value="F:ATP binding"/>
    <property type="evidence" value="ECO:0007669"/>
    <property type="project" value="UniProtKB-UniRule"/>
</dbReference>
<evidence type="ECO:0000256" key="4">
    <source>
        <dbReference type="ARBA" id="ARBA00012425"/>
    </source>
</evidence>
<dbReference type="EMBL" id="JACEEZ010006070">
    <property type="protein sequence ID" value="KAG0725065.1"/>
    <property type="molecule type" value="Genomic_DNA"/>
</dbReference>
<feature type="compositionally biased region" description="Basic and acidic residues" evidence="17">
    <location>
        <begin position="231"/>
        <end position="262"/>
    </location>
</feature>
<feature type="region of interest" description="Disordered" evidence="17">
    <location>
        <begin position="754"/>
        <end position="776"/>
    </location>
</feature>
<feature type="compositionally biased region" description="Polar residues" evidence="17">
    <location>
        <begin position="446"/>
        <end position="459"/>
    </location>
</feature>
<feature type="region of interest" description="Disordered" evidence="17">
    <location>
        <begin position="1416"/>
        <end position="1440"/>
    </location>
</feature>
<feature type="binding site" evidence="16">
    <location>
        <position position="879"/>
    </location>
    <ligand>
        <name>ATP</name>
        <dbReference type="ChEBI" id="CHEBI:30616"/>
    </ligand>
</feature>
<feature type="compositionally biased region" description="Low complexity" evidence="17">
    <location>
        <begin position="667"/>
        <end position="677"/>
    </location>
</feature>
<protein>
    <recommendedName>
        <fullName evidence="11">Cyclin-dependent kinase 12</fullName>
        <ecNumber evidence="4">2.7.11.22</ecNumber>
        <ecNumber evidence="3">2.7.11.23</ecNumber>
    </recommendedName>
    <alternativeName>
        <fullName evidence="12">Cell division protein kinase 12</fullName>
    </alternativeName>
</protein>
<reference evidence="19" key="1">
    <citation type="submission" date="2020-07" db="EMBL/GenBank/DDBJ databases">
        <title>The High-quality genome of the commercially important snow crab, Chionoecetes opilio.</title>
        <authorList>
            <person name="Jeong J.-H."/>
            <person name="Ryu S."/>
        </authorList>
    </citation>
    <scope>NUCLEOTIDE SEQUENCE</scope>
    <source>
        <strain evidence="19">MADBK_172401_WGS</strain>
        <tissue evidence="19">Digestive gland</tissue>
    </source>
</reference>
<feature type="compositionally biased region" description="Low complexity" evidence="17">
    <location>
        <begin position="148"/>
        <end position="168"/>
    </location>
</feature>
<dbReference type="Gene3D" id="3.30.200.20">
    <property type="entry name" value="Phosphorylase Kinase, domain 1"/>
    <property type="match status" value="1"/>
</dbReference>
<evidence type="ECO:0000256" key="6">
    <source>
        <dbReference type="ARBA" id="ARBA00022679"/>
    </source>
</evidence>
<sequence>MYFLQVSDGEDDGVRFWWCCWRRVVVKHGLVFVWCLVPLTKDMPSIHETIESDESFSSLSDDEQEETRNHDQQPSHSTASTTPVKKPRSNQSQKPDKEGHRKGASRGSPKDRQQAREPRALVEYSDVSSEAFSEPEAGEITDSPSPSPVVSPRGNRQSIRSPSRTSRLSPRHSPPPYGAGISRSPTFVPRSPLPRSRELRSDGEIESSPTPSYHTLHAPRSLVPYPIVMSPDRHSLETRGDYYRSRDPYHHSRTPSESERDHSRARKKEHKKDKKRKAKKHNRSERSHSPVLYKRRKKKSKHKSRSGSPGYDDDVVREGSVASSDDDVTEAVVVKRSIPSHDARSVGAPSRVRSRGEKHSPHSSNDDDGLVSPHPVEVNHVRGPHSSRHRSREHSPGRRSPGPRSPPTPASPRHHGTRHLSPPPAQLPSVSKNYDRSSRVHHISPRRSTASPVPNQRRGNMTPPPRNSPRRPTSHRGARSPPPVVMYSKKRSPSRSPIQYIEIRGSPDTPPHSSSSSRYYASTSTSRREEKKKKKKGRDRDHHSHGRRSRSRSHSPTRSPSRSRGQSPRGKKRRSGSQTPVRRRPRRSPTTPPRPRQASPRRATPASGGLAHENNMSSTSLFAELLKTRKNRDRFMALRTKESDKPEKGKENVEPEGGEPASGPDTPGASAPPAAVPLPAAATSEIVAAAAATIPNGAAQIEINTVIDLEDNSDQSCPSEQQTISVKADTPDIGKIDFKRVTVPVTSLTKLPMPPGINLEDIDSPTSPSTPPETRPIRKSIITDLPMPPMIAGTEELSPDDDTLSTPPLARLGHHRSRSSTARPKILNAKRHDRTPLEDWSERCVEVFDIIAQIGEGTYGQVYKARAKDKKNDEMVALKKVRLENEKEGFPITAVREIKILKQLHHKNIVNLKEIVTDKQDAIDFRHDKGSFYLVFEYMDHDLMGLLESGMVEFSEQHNASIMRQLLNGLNYCHKKNFLHRDIKCSNILMNNKGQIKLGDFGLARLFSSNKERPYTNKVITLWYRPPELLLGEERYGPAIDVWSCGCILGELFQKRPLFQASTEPMQLDVISRVCGTPSPADWPDIVKLPGWGTMKPKKTYRRRIMEDFKDKMPLPALELLDQMLKLDPSKRISAENALNSTWLKNVDPDLMEPPPLPKYQDCHELWSKRRRRQLKEQQEAAIGNVAVPQGIPGKQIGPIIGQQGFTGPHKDQRPLYRGGIEEGGLDNRRSETNSGDGYVSNNQTTSHSNSPRPPLHYRGQGSHTPPSAITGDSLTPPHVAHRYNTPPVAHDESHPLYRQIYHLAHLINTRQTIVFGQLATLINDQLDLSMRRLLERLNAAVLLAATARERRVRGDSATMDVKDVPVEPSEPVITPAALYGMGEGDTGLLSDGVREALSQVFALFNLPVSGLAPGSTGVRGQGGPHSDHSHRYNNTGRVT</sequence>
<dbReference type="Pfam" id="PF00069">
    <property type="entry name" value="Pkinase"/>
    <property type="match status" value="1"/>
</dbReference>
<comment type="catalytic activity">
    <reaction evidence="13">
        <text>L-threonyl-[protein] + ATP = O-phospho-L-threonyl-[protein] + ADP + H(+)</text>
        <dbReference type="Rhea" id="RHEA:46608"/>
        <dbReference type="Rhea" id="RHEA-COMP:11060"/>
        <dbReference type="Rhea" id="RHEA-COMP:11605"/>
        <dbReference type="ChEBI" id="CHEBI:15378"/>
        <dbReference type="ChEBI" id="CHEBI:30013"/>
        <dbReference type="ChEBI" id="CHEBI:30616"/>
        <dbReference type="ChEBI" id="CHEBI:61977"/>
        <dbReference type="ChEBI" id="CHEBI:456216"/>
        <dbReference type="EC" id="2.7.11.22"/>
    </reaction>
</comment>
<evidence type="ECO:0000256" key="9">
    <source>
        <dbReference type="ARBA" id="ARBA00022840"/>
    </source>
</evidence>
<evidence type="ECO:0000256" key="8">
    <source>
        <dbReference type="ARBA" id="ARBA00022777"/>
    </source>
</evidence>
<dbReference type="PROSITE" id="PS00107">
    <property type="entry name" value="PROTEIN_KINASE_ATP"/>
    <property type="match status" value="1"/>
</dbReference>
<evidence type="ECO:0000313" key="20">
    <source>
        <dbReference type="Proteomes" id="UP000770661"/>
    </source>
</evidence>
<keyword evidence="6" id="KW-0808">Transferase</keyword>
<evidence type="ECO:0000256" key="13">
    <source>
        <dbReference type="ARBA" id="ARBA00047811"/>
    </source>
</evidence>
<feature type="region of interest" description="Disordered" evidence="17">
    <location>
        <begin position="791"/>
        <end position="830"/>
    </location>
</feature>
<feature type="region of interest" description="Disordered" evidence="17">
    <location>
        <begin position="1200"/>
        <end position="1275"/>
    </location>
</feature>
<dbReference type="EC" id="2.7.11.23" evidence="3"/>
<comment type="catalytic activity">
    <reaction evidence="14">
        <text>L-seryl-[protein] + ATP = O-phospho-L-seryl-[protein] + ADP + H(+)</text>
        <dbReference type="Rhea" id="RHEA:17989"/>
        <dbReference type="Rhea" id="RHEA-COMP:9863"/>
        <dbReference type="Rhea" id="RHEA-COMP:11604"/>
        <dbReference type="ChEBI" id="CHEBI:15378"/>
        <dbReference type="ChEBI" id="CHEBI:29999"/>
        <dbReference type="ChEBI" id="CHEBI:30616"/>
        <dbReference type="ChEBI" id="CHEBI:83421"/>
        <dbReference type="ChEBI" id="CHEBI:456216"/>
        <dbReference type="EC" id="2.7.11.22"/>
    </reaction>
</comment>
<feature type="compositionally biased region" description="Low complexity" evidence="17">
    <location>
        <begin position="511"/>
        <end position="525"/>
    </location>
</feature>
<comment type="similarity">
    <text evidence="2">Belongs to the protein kinase superfamily. CMGC Ser/Thr protein kinase family. CDC2/CDKX subfamily.</text>
</comment>
<dbReference type="SUPFAM" id="SSF56112">
    <property type="entry name" value="Protein kinase-like (PK-like)"/>
    <property type="match status" value="1"/>
</dbReference>
<comment type="caution">
    <text evidence="19">The sequence shown here is derived from an EMBL/GenBank/DDBJ whole genome shotgun (WGS) entry which is preliminary data.</text>
</comment>
<evidence type="ECO:0000256" key="10">
    <source>
        <dbReference type="ARBA" id="ARBA00023242"/>
    </source>
</evidence>
<dbReference type="EC" id="2.7.11.22" evidence="4"/>
<comment type="subcellular location">
    <subcellularLocation>
        <location evidence="1">Nucleus</location>
    </subcellularLocation>
</comment>
<evidence type="ECO:0000256" key="16">
    <source>
        <dbReference type="PROSITE-ProRule" id="PRU10141"/>
    </source>
</evidence>
<feature type="compositionally biased region" description="Basic and acidic residues" evidence="17">
    <location>
        <begin position="108"/>
        <end position="120"/>
    </location>
</feature>
<feature type="compositionally biased region" description="Polar residues" evidence="17">
    <location>
        <begin position="1262"/>
        <end position="1274"/>
    </location>
</feature>
<dbReference type="Proteomes" id="UP000770661">
    <property type="component" value="Unassembled WGS sequence"/>
</dbReference>
<evidence type="ECO:0000256" key="2">
    <source>
        <dbReference type="ARBA" id="ARBA00006485"/>
    </source>
</evidence>
<name>A0A8J4YBN5_CHIOP</name>
<gene>
    <name evidence="19" type="primary">Cdk12</name>
    <name evidence="19" type="ORF">GWK47_004835</name>
</gene>
<feature type="compositionally biased region" description="Basic residues" evidence="17">
    <location>
        <begin position="382"/>
        <end position="392"/>
    </location>
</feature>
<dbReference type="PANTHER" id="PTHR24056:SF546">
    <property type="entry name" value="CYCLIN-DEPENDENT KINASE 12"/>
    <property type="match status" value="1"/>
</dbReference>
<dbReference type="FunFam" id="1.10.510.10:FF:000415">
    <property type="entry name" value="CMGC/CDK/CRK7 protein kinase, variant"/>
    <property type="match status" value="1"/>
</dbReference>
<dbReference type="GO" id="GO:0008024">
    <property type="term" value="C:cyclin/CDK positive transcription elongation factor complex"/>
    <property type="evidence" value="ECO:0007669"/>
    <property type="project" value="TreeGrafter"/>
</dbReference>
<dbReference type="SMART" id="SM00220">
    <property type="entry name" value="S_TKc"/>
    <property type="match status" value="1"/>
</dbReference>
<dbReference type="GO" id="GO:0004693">
    <property type="term" value="F:cyclin-dependent protein serine/threonine kinase activity"/>
    <property type="evidence" value="ECO:0007669"/>
    <property type="project" value="UniProtKB-EC"/>
</dbReference>
<proteinExistence type="inferred from homology"/>